<dbReference type="RefSeq" id="WP_098224062.1">
    <property type="nucleotide sequence ID" value="NZ_NTVJ01000355.1"/>
</dbReference>
<organism evidence="1 2">
    <name type="scientific">Bacillus thuringiensis</name>
    <dbReference type="NCBI Taxonomy" id="1428"/>
    <lineage>
        <taxon>Bacteria</taxon>
        <taxon>Bacillati</taxon>
        <taxon>Bacillota</taxon>
        <taxon>Bacilli</taxon>
        <taxon>Bacillales</taxon>
        <taxon>Bacillaceae</taxon>
        <taxon>Bacillus</taxon>
        <taxon>Bacillus cereus group</taxon>
    </lineage>
</organism>
<sequence length="186" mass="21660">MKNKNSNHNHNKSLMNLNENTNVLIENYPFGTVMDAFPRSEMYVQLFKKVYRDGPYDLVLMDYSRFSNYYNEVQTFTYTDSFTAPVAHFRIMIFPMDNYNRKKERVFMNPSNFTPSSSTPPTISYEVELPPGAAVRLDVLSDNFVLGTKKLYNSSDFYEIKTGSFSTYIYPVEFDTLRYIILDPGA</sequence>
<dbReference type="AlphaFoldDB" id="A0ABD6RUH5"/>
<protein>
    <submittedName>
        <fullName evidence="1">Uncharacterized protein</fullName>
    </submittedName>
</protein>
<comment type="caution">
    <text evidence="1">The sequence shown here is derived from an EMBL/GenBank/DDBJ whole genome shotgun (WGS) entry which is preliminary data.</text>
</comment>
<reference evidence="1 2" key="1">
    <citation type="submission" date="2017-09" db="EMBL/GenBank/DDBJ databases">
        <title>Large-scale bioinformatics analysis of Bacillus genomes uncovers conserved roles of natural products in bacterial physiology.</title>
        <authorList>
            <consortium name="Agbiome Team Llc"/>
            <person name="Bleich R.M."/>
            <person name="Kirk G.J."/>
            <person name="Santa Maria K.C."/>
            <person name="Allen S.E."/>
            <person name="Farag S."/>
            <person name="Shank E.A."/>
            <person name="Bowers A."/>
        </authorList>
    </citation>
    <scope>NUCLEOTIDE SEQUENCE [LARGE SCALE GENOMIC DNA]</scope>
    <source>
        <strain evidence="1 2">AFS005140</strain>
    </source>
</reference>
<evidence type="ECO:0000313" key="2">
    <source>
        <dbReference type="Proteomes" id="UP000219897"/>
    </source>
</evidence>
<dbReference type="Proteomes" id="UP000219897">
    <property type="component" value="Unassembled WGS sequence"/>
</dbReference>
<proteinExistence type="predicted"/>
<accession>A0ABD6RUH5</accession>
<gene>
    <name evidence="1" type="ORF">CN495_33065</name>
</gene>
<dbReference type="EMBL" id="NTYF01000208">
    <property type="protein sequence ID" value="PER41520.1"/>
    <property type="molecule type" value="Genomic_DNA"/>
</dbReference>
<evidence type="ECO:0000313" key="1">
    <source>
        <dbReference type="EMBL" id="PER41520.1"/>
    </source>
</evidence>
<name>A0ABD6RUH5_BACTU</name>